<name>A0A0D2P3P5_HYPSF</name>
<dbReference type="AlphaFoldDB" id="A0A0D2P3P5"/>
<proteinExistence type="predicted"/>
<keyword evidence="3" id="KW-1185">Reference proteome</keyword>
<reference evidence="3" key="1">
    <citation type="submission" date="2014-04" db="EMBL/GenBank/DDBJ databases">
        <title>Evolutionary Origins and Diversification of the Mycorrhizal Mutualists.</title>
        <authorList>
            <consortium name="DOE Joint Genome Institute"/>
            <consortium name="Mycorrhizal Genomics Consortium"/>
            <person name="Kohler A."/>
            <person name="Kuo A."/>
            <person name="Nagy L.G."/>
            <person name="Floudas D."/>
            <person name="Copeland A."/>
            <person name="Barry K.W."/>
            <person name="Cichocki N."/>
            <person name="Veneault-Fourrey C."/>
            <person name="LaButti K."/>
            <person name="Lindquist E.A."/>
            <person name="Lipzen A."/>
            <person name="Lundell T."/>
            <person name="Morin E."/>
            <person name="Murat C."/>
            <person name="Riley R."/>
            <person name="Ohm R."/>
            <person name="Sun H."/>
            <person name="Tunlid A."/>
            <person name="Henrissat B."/>
            <person name="Grigoriev I.V."/>
            <person name="Hibbett D.S."/>
            <person name="Martin F."/>
        </authorList>
    </citation>
    <scope>NUCLEOTIDE SEQUENCE [LARGE SCALE GENOMIC DNA]</scope>
    <source>
        <strain evidence="3">FD-334 SS-4</strain>
    </source>
</reference>
<protein>
    <recommendedName>
        <fullName evidence="4">Secreted protein</fullName>
    </recommendedName>
</protein>
<keyword evidence="1" id="KW-0732">Signal</keyword>
<dbReference type="Proteomes" id="UP000054270">
    <property type="component" value="Unassembled WGS sequence"/>
</dbReference>
<sequence>MAWWHRALGVGLFFIAPSFHSFALSLPRDSLQSFLPVRVCYRLDDGGSANVTTSAAPRMLIIGCRRTACSPRDDNACQIDAKRMHVFRLASIAPCVRWDMLLSGMLASRGALLEQLHRQRTCQRSQVSLPAHSDTPIPSFTAGALWPRSLLASAVPSDAAAARRVVTGTPQLASLISLTATALQPFFGSVLSCFWCSSLCSSFYPPL</sequence>
<evidence type="ECO:0000313" key="3">
    <source>
        <dbReference type="Proteomes" id="UP000054270"/>
    </source>
</evidence>
<dbReference type="EMBL" id="KN817653">
    <property type="protein sequence ID" value="KJA15140.1"/>
    <property type="molecule type" value="Genomic_DNA"/>
</dbReference>
<organism evidence="2 3">
    <name type="scientific">Hypholoma sublateritium (strain FD-334 SS-4)</name>
    <dbReference type="NCBI Taxonomy" id="945553"/>
    <lineage>
        <taxon>Eukaryota</taxon>
        <taxon>Fungi</taxon>
        <taxon>Dikarya</taxon>
        <taxon>Basidiomycota</taxon>
        <taxon>Agaricomycotina</taxon>
        <taxon>Agaricomycetes</taxon>
        <taxon>Agaricomycetidae</taxon>
        <taxon>Agaricales</taxon>
        <taxon>Agaricineae</taxon>
        <taxon>Strophariaceae</taxon>
        <taxon>Hypholoma</taxon>
    </lineage>
</organism>
<accession>A0A0D2P3P5</accession>
<gene>
    <name evidence="2" type="ORF">HYPSUDRAFT_398433</name>
</gene>
<feature type="signal peptide" evidence="1">
    <location>
        <begin position="1"/>
        <end position="23"/>
    </location>
</feature>
<evidence type="ECO:0000313" key="2">
    <source>
        <dbReference type="EMBL" id="KJA15140.1"/>
    </source>
</evidence>
<feature type="chain" id="PRO_5002260301" description="Secreted protein" evidence="1">
    <location>
        <begin position="24"/>
        <end position="207"/>
    </location>
</feature>
<evidence type="ECO:0000256" key="1">
    <source>
        <dbReference type="SAM" id="SignalP"/>
    </source>
</evidence>
<evidence type="ECO:0008006" key="4">
    <source>
        <dbReference type="Google" id="ProtNLM"/>
    </source>
</evidence>